<dbReference type="Pfam" id="PF00075">
    <property type="entry name" value="RNase_H"/>
    <property type="match status" value="1"/>
</dbReference>
<dbReference type="GO" id="GO:0003964">
    <property type="term" value="F:RNA-directed DNA polymerase activity"/>
    <property type="evidence" value="ECO:0007669"/>
    <property type="project" value="UniProtKB-KW"/>
</dbReference>
<dbReference type="GO" id="GO:0004523">
    <property type="term" value="F:RNA-DNA hybrid ribonuclease activity"/>
    <property type="evidence" value="ECO:0007669"/>
    <property type="project" value="InterPro"/>
</dbReference>
<accession>A0A6G0ZQP4</accession>
<dbReference type="Pfam" id="PF00078">
    <property type="entry name" value="RVT_1"/>
    <property type="match status" value="1"/>
</dbReference>
<dbReference type="InterPro" id="IPR012337">
    <property type="entry name" value="RNaseH-like_sf"/>
</dbReference>
<dbReference type="SUPFAM" id="SSF53098">
    <property type="entry name" value="Ribonuclease H-like"/>
    <property type="match status" value="1"/>
</dbReference>
<evidence type="ECO:0000313" key="3">
    <source>
        <dbReference type="Proteomes" id="UP000478052"/>
    </source>
</evidence>
<dbReference type="SUPFAM" id="SSF56219">
    <property type="entry name" value="DNase I-like"/>
    <property type="match status" value="1"/>
</dbReference>
<feature type="domain" description="RNase H type-1" evidence="1">
    <location>
        <begin position="589"/>
        <end position="712"/>
    </location>
</feature>
<keyword evidence="2" id="KW-0695">RNA-directed DNA polymerase</keyword>
<protein>
    <submittedName>
        <fullName evidence="2">Putative RNA-directed DNA polymerase</fullName>
    </submittedName>
</protein>
<comment type="caution">
    <text evidence="2">The sequence shown here is derived from an EMBL/GenBank/DDBJ whole genome shotgun (WGS) entry which is preliminary data.</text>
</comment>
<organism evidence="2 3">
    <name type="scientific">Aphis craccivora</name>
    <name type="common">Cowpea aphid</name>
    <dbReference type="NCBI Taxonomy" id="307492"/>
    <lineage>
        <taxon>Eukaryota</taxon>
        <taxon>Metazoa</taxon>
        <taxon>Ecdysozoa</taxon>
        <taxon>Arthropoda</taxon>
        <taxon>Hexapoda</taxon>
        <taxon>Insecta</taxon>
        <taxon>Pterygota</taxon>
        <taxon>Neoptera</taxon>
        <taxon>Paraneoptera</taxon>
        <taxon>Hemiptera</taxon>
        <taxon>Sternorrhyncha</taxon>
        <taxon>Aphidomorpha</taxon>
        <taxon>Aphidoidea</taxon>
        <taxon>Aphididae</taxon>
        <taxon>Aphidini</taxon>
        <taxon>Aphis</taxon>
        <taxon>Aphis</taxon>
    </lineage>
</organism>
<keyword evidence="2" id="KW-0808">Transferase</keyword>
<sequence length="812" mass="92641">MKSKWFLQKNQNNALQASRGISIFIKDSYTSKEILVNTPLETVTFSVQLKQKITICNLYFSNQSPFTEAELKNIIQLLPPPFILLDDFNSHNQLWGCMTTNTRDKIIESVIVSENLIILNNGKPTHFGTSSGTQSAIGLTFTTPSFAARPYMGHLISCIWKQPFAHNHKINVQKYRRHSSRQTKKLPLHFQRYKSAQEIIPHNVCQNHDSTHINSPLTMEEMETALGSTKSNACRINNIPMMFLLNLPKNDKLYLLKIFNYIWMESQYPTTWLTSITKPIHKLNKPKNQVSSYRSIPIICSMTKLLEKIINLKLIWYLETKNLISNLQHDFRKNNSSFDSLAIIENEIKETFNQNQYLGNIINFILNYLTNRTIQVSNNGTLSSPFNLENGSPQGSPLSSTIFLIAINDLPSIIKPPNKITMYADNSNIFFRGNNLLTIIQQIQSCINNLLIWSKTLGFTFSPVKSQFIIFSKKNIPYNPSLKIENSNIPRVFNIKILGLTFDSKLTWGTHIAKIITAAKTKLNIIKTLSNLNWGAESKTLQQIHNSIILSALEYGSILYAGANSAVIKTLDPIHNTALRLSIGAFKSSPILSIVNITGSKSLEKIRIKHTLEYTSRTLIATKNPITEYLALLKATELAAASDIQCTTIYITHISLNALKNLENPKKNNPMSIQILNIPFIIKKDIRFLWVPGHNNIPGNEIADEVAKKATKEPSDFWNITTQLNIKHLINTILNHIYLQEWRLLQNNKLREIKSSTLPWMHDTSLPRIYQNIINKLRIGHTLYTHEHLMSKKEHRILQEDNGPTEHVLLCI</sequence>
<dbReference type="InterPro" id="IPR002156">
    <property type="entry name" value="RNaseH_domain"/>
</dbReference>
<dbReference type="PANTHER" id="PTHR36688:SF1">
    <property type="entry name" value="ENDONUCLEASE_EXONUCLEASE_PHOSPHATASE DOMAIN-CONTAINING PROTEIN"/>
    <property type="match status" value="1"/>
</dbReference>
<proteinExistence type="predicted"/>
<dbReference type="InterPro" id="IPR052560">
    <property type="entry name" value="RdDP_mobile_element"/>
</dbReference>
<evidence type="ECO:0000313" key="2">
    <source>
        <dbReference type="EMBL" id="KAF0773849.1"/>
    </source>
</evidence>
<dbReference type="PROSITE" id="PS50879">
    <property type="entry name" value="RNASE_H_1"/>
    <property type="match status" value="1"/>
</dbReference>
<dbReference type="Proteomes" id="UP000478052">
    <property type="component" value="Unassembled WGS sequence"/>
</dbReference>
<reference evidence="2 3" key="1">
    <citation type="submission" date="2019-08" db="EMBL/GenBank/DDBJ databases">
        <title>Whole genome of Aphis craccivora.</title>
        <authorList>
            <person name="Voronova N.V."/>
            <person name="Shulinski R.S."/>
            <person name="Bandarenka Y.V."/>
            <person name="Zhorov D.G."/>
            <person name="Warner D."/>
        </authorList>
    </citation>
    <scope>NUCLEOTIDE SEQUENCE [LARGE SCALE GENOMIC DNA]</scope>
    <source>
        <strain evidence="2">180601</strain>
        <tissue evidence="2">Whole Body</tissue>
    </source>
</reference>
<dbReference type="EMBL" id="VUJU01000025">
    <property type="protein sequence ID" value="KAF0773849.1"/>
    <property type="molecule type" value="Genomic_DNA"/>
</dbReference>
<keyword evidence="3" id="KW-1185">Reference proteome</keyword>
<dbReference type="InterPro" id="IPR036397">
    <property type="entry name" value="RNaseH_sf"/>
</dbReference>
<dbReference type="GO" id="GO:0003676">
    <property type="term" value="F:nucleic acid binding"/>
    <property type="evidence" value="ECO:0007669"/>
    <property type="project" value="InterPro"/>
</dbReference>
<dbReference type="InterPro" id="IPR005135">
    <property type="entry name" value="Endo/exonuclease/phosphatase"/>
</dbReference>
<dbReference type="PANTHER" id="PTHR36688">
    <property type="entry name" value="ENDO/EXONUCLEASE/PHOSPHATASE DOMAIN-CONTAINING PROTEIN"/>
    <property type="match status" value="1"/>
</dbReference>
<gene>
    <name evidence="2" type="ORF">FWK35_00003115</name>
</gene>
<dbReference type="InterPro" id="IPR036691">
    <property type="entry name" value="Endo/exonu/phosph_ase_sf"/>
</dbReference>
<dbReference type="OrthoDB" id="8058536at2759"/>
<dbReference type="Gene3D" id="3.60.10.10">
    <property type="entry name" value="Endonuclease/exonuclease/phosphatase"/>
    <property type="match status" value="1"/>
</dbReference>
<evidence type="ECO:0000259" key="1">
    <source>
        <dbReference type="PROSITE" id="PS50879"/>
    </source>
</evidence>
<dbReference type="InterPro" id="IPR000477">
    <property type="entry name" value="RT_dom"/>
</dbReference>
<dbReference type="Gene3D" id="3.30.420.10">
    <property type="entry name" value="Ribonuclease H-like superfamily/Ribonuclease H"/>
    <property type="match status" value="1"/>
</dbReference>
<keyword evidence="2" id="KW-0548">Nucleotidyltransferase</keyword>
<dbReference type="AlphaFoldDB" id="A0A6G0ZQP4"/>
<name>A0A6G0ZQP4_APHCR</name>
<dbReference type="Pfam" id="PF14529">
    <property type="entry name" value="Exo_endo_phos_2"/>
    <property type="match status" value="1"/>
</dbReference>
<dbReference type="CDD" id="cd01650">
    <property type="entry name" value="RT_nLTR_like"/>
    <property type="match status" value="1"/>
</dbReference>